<dbReference type="InterPro" id="IPR050243">
    <property type="entry name" value="PHP_phosphatase"/>
</dbReference>
<comment type="caution">
    <text evidence="2">The sequence shown here is derived from an EMBL/GenBank/DDBJ whole genome shotgun (WGS) entry which is preliminary data.</text>
</comment>
<dbReference type="PANTHER" id="PTHR36928:SF1">
    <property type="entry name" value="PHOSPHATASE YCDX-RELATED"/>
    <property type="match status" value="1"/>
</dbReference>
<dbReference type="PANTHER" id="PTHR36928">
    <property type="entry name" value="PHOSPHATASE YCDX-RELATED"/>
    <property type="match status" value="1"/>
</dbReference>
<dbReference type="GO" id="GO:0042578">
    <property type="term" value="F:phosphoric ester hydrolase activity"/>
    <property type="evidence" value="ECO:0007669"/>
    <property type="project" value="TreeGrafter"/>
</dbReference>
<dbReference type="GO" id="GO:0005829">
    <property type="term" value="C:cytosol"/>
    <property type="evidence" value="ECO:0007669"/>
    <property type="project" value="TreeGrafter"/>
</dbReference>
<reference evidence="2 3" key="1">
    <citation type="journal article" date="2016" name="Nat. Microbiol.">
        <title>The Mouse Intestinal Bacterial Collection (miBC) provides host-specific insight into cultured diversity and functional potential of the gut microbiota.</title>
        <authorList>
            <person name="Lagkouvardos I."/>
            <person name="Pukall R."/>
            <person name="Abt B."/>
            <person name="Foesel B.U."/>
            <person name="Meier-Kolthoff J.P."/>
            <person name="Kumar N."/>
            <person name="Bresciani A."/>
            <person name="Martinez I."/>
            <person name="Just S."/>
            <person name="Ziegler C."/>
            <person name="Brugiroux S."/>
            <person name="Garzetti D."/>
            <person name="Wenning M."/>
            <person name="Bui T.P."/>
            <person name="Wang J."/>
            <person name="Hugenholtz F."/>
            <person name="Plugge C.M."/>
            <person name="Peterson D.A."/>
            <person name="Hornef M.W."/>
            <person name="Baines J.F."/>
            <person name="Smidt H."/>
            <person name="Walter J."/>
            <person name="Kristiansen K."/>
            <person name="Nielsen H.B."/>
            <person name="Haller D."/>
            <person name="Overmann J."/>
            <person name="Stecher B."/>
            <person name="Clavel T."/>
        </authorList>
    </citation>
    <scope>NUCLEOTIDE SEQUENCE [LARGE SCALE GENOMIC DNA]</scope>
    <source>
        <strain evidence="2 3">DSM 28560</strain>
    </source>
</reference>
<dbReference type="InterPro" id="IPR003141">
    <property type="entry name" value="Pol/His_phosphatase_N"/>
</dbReference>
<dbReference type="CDD" id="cd07437">
    <property type="entry name" value="PHP_HisPPase_Ycdx_like"/>
    <property type="match status" value="1"/>
</dbReference>
<evidence type="ECO:0000313" key="2">
    <source>
        <dbReference type="EMBL" id="TDA23498.1"/>
    </source>
</evidence>
<dbReference type="InterPro" id="IPR004013">
    <property type="entry name" value="PHP_dom"/>
</dbReference>
<evidence type="ECO:0000313" key="3">
    <source>
        <dbReference type="Proteomes" id="UP000295710"/>
    </source>
</evidence>
<dbReference type="SUPFAM" id="SSF89550">
    <property type="entry name" value="PHP domain-like"/>
    <property type="match status" value="1"/>
</dbReference>
<dbReference type="AlphaFoldDB" id="A0A4R4FIZ8"/>
<organism evidence="2 3">
    <name type="scientific">Extibacter muris</name>
    <dbReference type="NCBI Taxonomy" id="1796622"/>
    <lineage>
        <taxon>Bacteria</taxon>
        <taxon>Bacillati</taxon>
        <taxon>Bacillota</taxon>
        <taxon>Clostridia</taxon>
        <taxon>Lachnospirales</taxon>
        <taxon>Lachnospiraceae</taxon>
        <taxon>Extibacter</taxon>
    </lineage>
</organism>
<keyword evidence="3" id="KW-1185">Reference proteome</keyword>
<dbReference type="Gene3D" id="3.20.20.140">
    <property type="entry name" value="Metal-dependent hydrolases"/>
    <property type="match status" value="1"/>
</dbReference>
<dbReference type="NCBIfam" id="NF006702">
    <property type="entry name" value="PRK09248.1"/>
    <property type="match status" value="1"/>
</dbReference>
<dbReference type="Proteomes" id="UP000295710">
    <property type="component" value="Unassembled WGS sequence"/>
</dbReference>
<proteinExistence type="predicted"/>
<protein>
    <submittedName>
        <fullName evidence="2">Phosphatase</fullName>
    </submittedName>
</protein>
<accession>A0A4R4FIZ8</accession>
<gene>
    <name evidence="2" type="ORF">E1963_00425</name>
</gene>
<dbReference type="Pfam" id="PF02811">
    <property type="entry name" value="PHP"/>
    <property type="match status" value="1"/>
</dbReference>
<feature type="domain" description="Polymerase/histidinol phosphatase N-terminal" evidence="1">
    <location>
        <begin position="5"/>
        <end position="79"/>
    </location>
</feature>
<dbReference type="SMART" id="SM00481">
    <property type="entry name" value="POLIIIAc"/>
    <property type="match status" value="1"/>
</dbReference>
<name>A0A4R4FIZ8_9FIRM</name>
<sequence>MHIAIDTHTHTLASGHAYNTLREMAKMAADKGLSGLAVTEHAPKMPGTCHIFYFQNMRVVPRNMYGIELLMGVELNVMNGNGEVDLPEYLVRELDMAIASIHVPCYEGELDEKEITQTYINVMEKDYIDIIGHPDDGRVPVDYEALVKEAKRTGTLLEVNNSSLRPGGFRQDTHRNAARMLRLCKEYGTMVVLGSDAHMDVDIADCRYSMEVLREAAFPEELVANTSLEKFRACLKRNKKL</sequence>
<dbReference type="EMBL" id="SMMX01000001">
    <property type="protein sequence ID" value="TDA23498.1"/>
    <property type="molecule type" value="Genomic_DNA"/>
</dbReference>
<dbReference type="GO" id="GO:0008270">
    <property type="term" value="F:zinc ion binding"/>
    <property type="evidence" value="ECO:0007669"/>
    <property type="project" value="TreeGrafter"/>
</dbReference>
<evidence type="ECO:0000259" key="1">
    <source>
        <dbReference type="SMART" id="SM00481"/>
    </source>
</evidence>
<dbReference type="InterPro" id="IPR016195">
    <property type="entry name" value="Pol/histidinol_Pase-like"/>
</dbReference>